<evidence type="ECO:0000313" key="1">
    <source>
        <dbReference type="EMBL" id="KAL0194960.1"/>
    </source>
</evidence>
<evidence type="ECO:0008006" key="3">
    <source>
        <dbReference type="Google" id="ProtNLM"/>
    </source>
</evidence>
<proteinExistence type="predicted"/>
<name>A0ABD0RBL0_CIRMR</name>
<keyword evidence="2" id="KW-1185">Reference proteome</keyword>
<dbReference type="EMBL" id="JAMKFB020000004">
    <property type="protein sequence ID" value="KAL0194960.1"/>
    <property type="molecule type" value="Genomic_DNA"/>
</dbReference>
<comment type="caution">
    <text evidence="1">The sequence shown here is derived from an EMBL/GenBank/DDBJ whole genome shotgun (WGS) entry which is preliminary data.</text>
</comment>
<organism evidence="1 2">
    <name type="scientific">Cirrhinus mrigala</name>
    <name type="common">Mrigala</name>
    <dbReference type="NCBI Taxonomy" id="683832"/>
    <lineage>
        <taxon>Eukaryota</taxon>
        <taxon>Metazoa</taxon>
        <taxon>Chordata</taxon>
        <taxon>Craniata</taxon>
        <taxon>Vertebrata</taxon>
        <taxon>Euteleostomi</taxon>
        <taxon>Actinopterygii</taxon>
        <taxon>Neopterygii</taxon>
        <taxon>Teleostei</taxon>
        <taxon>Ostariophysi</taxon>
        <taxon>Cypriniformes</taxon>
        <taxon>Cyprinidae</taxon>
        <taxon>Labeoninae</taxon>
        <taxon>Labeonini</taxon>
        <taxon>Cirrhinus</taxon>
    </lineage>
</organism>
<dbReference type="PANTHER" id="PTHR45749:SF23">
    <property type="entry name" value="ZINC FINGER MYM-TYPE PROTEIN 1-LIKE"/>
    <property type="match status" value="1"/>
</dbReference>
<dbReference type="AlphaFoldDB" id="A0ABD0RBL0"/>
<protein>
    <recommendedName>
        <fullName evidence="3">DUF4371 domain-containing protein</fullName>
    </recommendedName>
</protein>
<reference evidence="1 2" key="1">
    <citation type="submission" date="2024-05" db="EMBL/GenBank/DDBJ databases">
        <title>Genome sequencing and assembly of Indian major carp, Cirrhinus mrigala (Hamilton, 1822).</title>
        <authorList>
            <person name="Mohindra V."/>
            <person name="Chowdhury L.M."/>
            <person name="Lal K."/>
            <person name="Jena J.K."/>
        </authorList>
    </citation>
    <scope>NUCLEOTIDE SEQUENCE [LARGE SCALE GENOMIC DNA]</scope>
    <source>
        <strain evidence="1">CM1030</strain>
        <tissue evidence="1">Blood</tissue>
    </source>
</reference>
<feature type="non-terminal residue" evidence="1">
    <location>
        <position position="70"/>
    </location>
</feature>
<accession>A0ABD0RBL0</accession>
<dbReference type="PANTHER" id="PTHR45749">
    <property type="match status" value="1"/>
</dbReference>
<sequence length="70" mass="8023">CESEQLYWKEVLRRVVAVIKFLGARGLPFRGDNELLSSAHNGNYLGLLELIAEFDPFLKEHLEKHGNKGR</sequence>
<feature type="non-terminal residue" evidence="1">
    <location>
        <position position="1"/>
    </location>
</feature>
<evidence type="ECO:0000313" key="2">
    <source>
        <dbReference type="Proteomes" id="UP001529510"/>
    </source>
</evidence>
<gene>
    <name evidence="1" type="ORF">M9458_008532</name>
</gene>
<dbReference type="Proteomes" id="UP001529510">
    <property type="component" value="Unassembled WGS sequence"/>
</dbReference>